<sequence>MMTLGSLFDGIGGFPLAAVHCGGVPVWASEIEPFPMRVTKLRFPDMIHVGDITKLDGAKLPPVDVICGGSPCQDLSVAGLRKGLAGERSGLFMDQVRIVKEMRAEDERRGVSDDFIRPRYLVWENVPGAFSSANGEDFRAVIEEIVHIKDSTCHVPRPDTGRWESAGAAILGDQFSLAWRVLDAQYWGVAQRRRRIFLVADFGGLTAPKILFEQERLLGDPAEGQGQGKGVTTTAGNSSADSGGSRVAEEKQVDIFAFHINQREETINLNGISGALMATTNMQMQTFVAEGMRKFESAEKEEECLCLNDQGGERMDVSVDVTATLRAGMSGHPPVVMGIQQGSAGTEETPDPALTEEAETGGNNQQILFENHGIDARYTGPHEVAPTMSARYGTGGNNVPLVSDMPESYCIAGNIIDREVQNGGNGLGCQPDISYTLTSADRHAVFSRQRSDEFLQNRVTATQSARQHKDATDLVCEPYQNTVGTIGYTDHKGINNQYVSEDKCIVENRRLIRRLTPLECERLQGFPDHWTDIPGASDSARYKALGNSVAIPCVDFVLRGIAYFLRKMKEEKEP</sequence>
<dbReference type="Pfam" id="PF00145">
    <property type="entry name" value="DNA_methylase"/>
    <property type="match status" value="2"/>
</dbReference>
<evidence type="ECO:0000256" key="7">
    <source>
        <dbReference type="RuleBase" id="RU000417"/>
    </source>
</evidence>
<comment type="catalytic activity">
    <reaction evidence="7">
        <text>a 2'-deoxycytidine in DNA + S-adenosyl-L-methionine = a 5-methyl-2'-deoxycytidine in DNA + S-adenosyl-L-homocysteine + H(+)</text>
        <dbReference type="Rhea" id="RHEA:13681"/>
        <dbReference type="Rhea" id="RHEA-COMP:11369"/>
        <dbReference type="Rhea" id="RHEA-COMP:11370"/>
        <dbReference type="ChEBI" id="CHEBI:15378"/>
        <dbReference type="ChEBI" id="CHEBI:57856"/>
        <dbReference type="ChEBI" id="CHEBI:59789"/>
        <dbReference type="ChEBI" id="CHEBI:85452"/>
        <dbReference type="ChEBI" id="CHEBI:85454"/>
        <dbReference type="EC" id="2.1.1.37"/>
    </reaction>
</comment>
<protein>
    <recommendedName>
        <fullName evidence="7">Cytosine-specific methyltransferase</fullName>
        <ecNumber evidence="7">2.1.1.37</ecNumber>
    </recommendedName>
</protein>
<dbReference type="EC" id="2.1.1.37" evidence="7"/>
<reference evidence="9 10" key="1">
    <citation type="submission" date="2013-01" db="EMBL/GenBank/DDBJ databases">
        <title>The Genome Sequence of Clostridium clostridioforme 90A8.</title>
        <authorList>
            <consortium name="The Broad Institute Genome Sequencing Platform"/>
            <person name="Earl A."/>
            <person name="Ward D."/>
            <person name="Feldgarden M."/>
            <person name="Gevers D."/>
            <person name="Courvalin P."/>
            <person name="Lambert T."/>
            <person name="Walker B."/>
            <person name="Young S.K."/>
            <person name="Zeng Q."/>
            <person name="Gargeya S."/>
            <person name="Fitzgerald M."/>
            <person name="Haas B."/>
            <person name="Abouelleil A."/>
            <person name="Alvarado L."/>
            <person name="Arachchi H.M."/>
            <person name="Berlin A.M."/>
            <person name="Chapman S.B."/>
            <person name="Dewar J."/>
            <person name="Goldberg J."/>
            <person name="Griggs A."/>
            <person name="Gujja S."/>
            <person name="Hansen M."/>
            <person name="Howarth C."/>
            <person name="Imamovic A."/>
            <person name="Larimer J."/>
            <person name="McCowan C."/>
            <person name="Murphy C."/>
            <person name="Neiman D."/>
            <person name="Pearson M."/>
            <person name="Priest M."/>
            <person name="Roberts A."/>
            <person name="Saif S."/>
            <person name="Shea T."/>
            <person name="Sisk P."/>
            <person name="Sykes S."/>
            <person name="Wortman J."/>
            <person name="Nusbaum C."/>
            <person name="Birren B."/>
        </authorList>
    </citation>
    <scope>NUCLEOTIDE SEQUENCE [LARGE SCALE GENOMIC DNA]</scope>
    <source>
        <strain evidence="9 10">90A8</strain>
    </source>
</reference>
<dbReference type="InterPro" id="IPR029063">
    <property type="entry name" value="SAM-dependent_MTases_sf"/>
</dbReference>
<keyword evidence="1 5" id="KW-0489">Methyltransferase</keyword>
<evidence type="ECO:0000256" key="1">
    <source>
        <dbReference type="ARBA" id="ARBA00022603"/>
    </source>
</evidence>
<dbReference type="GO" id="GO:0003886">
    <property type="term" value="F:DNA (cytosine-5-)-methyltransferase activity"/>
    <property type="evidence" value="ECO:0007669"/>
    <property type="project" value="UniProtKB-EC"/>
</dbReference>
<evidence type="ECO:0000256" key="3">
    <source>
        <dbReference type="ARBA" id="ARBA00022691"/>
    </source>
</evidence>
<dbReference type="RefSeq" id="WP_002593807.1">
    <property type="nucleotide sequence ID" value="NZ_KB850980.1"/>
</dbReference>
<dbReference type="Gene3D" id="3.40.50.150">
    <property type="entry name" value="Vaccinia Virus protein VP39"/>
    <property type="match status" value="1"/>
</dbReference>
<comment type="similarity">
    <text evidence="5 6">Belongs to the class I-like SAM-binding methyltransferase superfamily. C5-methyltransferase family.</text>
</comment>
<evidence type="ECO:0000256" key="5">
    <source>
        <dbReference type="PROSITE-ProRule" id="PRU01016"/>
    </source>
</evidence>
<dbReference type="SUPFAM" id="SSF53335">
    <property type="entry name" value="S-adenosyl-L-methionine-dependent methyltransferases"/>
    <property type="match status" value="1"/>
</dbReference>
<dbReference type="PROSITE" id="PS51679">
    <property type="entry name" value="SAM_MT_C5"/>
    <property type="match status" value="1"/>
</dbReference>
<evidence type="ECO:0000256" key="8">
    <source>
        <dbReference type="SAM" id="MobiDB-lite"/>
    </source>
</evidence>
<dbReference type="PROSITE" id="PS00094">
    <property type="entry name" value="C5_MTASE_1"/>
    <property type="match status" value="1"/>
</dbReference>
<dbReference type="PANTHER" id="PTHR46098">
    <property type="entry name" value="TRNA (CYTOSINE(38)-C(5))-METHYLTRANSFERASE"/>
    <property type="match status" value="1"/>
</dbReference>
<dbReference type="Gene3D" id="3.90.120.30">
    <property type="match status" value="1"/>
</dbReference>
<evidence type="ECO:0000313" key="10">
    <source>
        <dbReference type="Proteomes" id="UP000013085"/>
    </source>
</evidence>
<dbReference type="AlphaFoldDB" id="A0A0E2H792"/>
<keyword evidence="2 5" id="KW-0808">Transferase</keyword>
<feature type="compositionally biased region" description="Polar residues" evidence="8">
    <location>
        <begin position="230"/>
        <end position="242"/>
    </location>
</feature>
<dbReference type="InterPro" id="IPR018117">
    <property type="entry name" value="C5_DNA_meth_AS"/>
</dbReference>
<evidence type="ECO:0000256" key="4">
    <source>
        <dbReference type="ARBA" id="ARBA00022747"/>
    </source>
</evidence>
<evidence type="ECO:0000313" key="9">
    <source>
        <dbReference type="EMBL" id="ENZ12115.1"/>
    </source>
</evidence>
<organism evidence="9 10">
    <name type="scientific">[Clostridium] clostridioforme 90A8</name>
    <dbReference type="NCBI Taxonomy" id="999408"/>
    <lineage>
        <taxon>Bacteria</taxon>
        <taxon>Bacillati</taxon>
        <taxon>Bacillota</taxon>
        <taxon>Clostridia</taxon>
        <taxon>Lachnospirales</taxon>
        <taxon>Lachnospiraceae</taxon>
        <taxon>Enterocloster</taxon>
    </lineage>
</organism>
<evidence type="ECO:0000256" key="6">
    <source>
        <dbReference type="RuleBase" id="RU000416"/>
    </source>
</evidence>
<proteinExistence type="inferred from homology"/>
<keyword evidence="4" id="KW-0680">Restriction system</keyword>
<dbReference type="PANTHER" id="PTHR46098:SF1">
    <property type="entry name" value="TRNA (CYTOSINE(38)-C(5))-METHYLTRANSFERASE"/>
    <property type="match status" value="1"/>
</dbReference>
<dbReference type="InterPro" id="IPR001525">
    <property type="entry name" value="C5_MeTfrase"/>
</dbReference>
<dbReference type="Proteomes" id="UP000013085">
    <property type="component" value="Unassembled WGS sequence"/>
</dbReference>
<dbReference type="HOGENOM" id="CLU_006958_13_0_9"/>
<comment type="caution">
    <text evidence="9">The sequence shown here is derived from an EMBL/GenBank/DDBJ whole genome shotgun (WGS) entry which is preliminary data.</text>
</comment>
<feature type="active site" evidence="5">
    <location>
        <position position="72"/>
    </location>
</feature>
<keyword evidence="3 5" id="KW-0949">S-adenosyl-L-methionine</keyword>
<dbReference type="InterPro" id="IPR050750">
    <property type="entry name" value="C5-MTase"/>
</dbReference>
<dbReference type="EMBL" id="AGYR01000040">
    <property type="protein sequence ID" value="ENZ12115.1"/>
    <property type="molecule type" value="Genomic_DNA"/>
</dbReference>
<evidence type="ECO:0000256" key="2">
    <source>
        <dbReference type="ARBA" id="ARBA00022679"/>
    </source>
</evidence>
<feature type="region of interest" description="Disordered" evidence="8">
    <location>
        <begin position="221"/>
        <end position="246"/>
    </location>
</feature>
<dbReference type="PRINTS" id="PR00105">
    <property type="entry name" value="C5METTRFRASE"/>
</dbReference>
<dbReference type="NCBIfam" id="TIGR00675">
    <property type="entry name" value="dcm"/>
    <property type="match status" value="1"/>
</dbReference>
<dbReference type="PATRIC" id="fig|999408.3.peg.4011"/>
<dbReference type="GO" id="GO:0032259">
    <property type="term" value="P:methylation"/>
    <property type="evidence" value="ECO:0007669"/>
    <property type="project" value="UniProtKB-KW"/>
</dbReference>
<gene>
    <name evidence="9" type="ORF">HMPREF1090_03744</name>
</gene>
<name>A0A0E2H792_9FIRM</name>
<dbReference type="GO" id="GO:0009307">
    <property type="term" value="P:DNA restriction-modification system"/>
    <property type="evidence" value="ECO:0007669"/>
    <property type="project" value="UniProtKB-KW"/>
</dbReference>
<accession>A0A0E2H792</accession>